<dbReference type="EMBL" id="CAJQZC010000010">
    <property type="protein sequence ID" value="CAG4916339.1"/>
    <property type="molecule type" value="Genomic_DNA"/>
</dbReference>
<keyword evidence="3" id="KW-1185">Reference proteome</keyword>
<keyword evidence="1" id="KW-1133">Transmembrane helix</keyword>
<gene>
    <name evidence="2" type="ORF">LMG31841_04565</name>
</gene>
<organism evidence="2 3">
    <name type="scientific">Paraburkholderia saeva</name>
    <dbReference type="NCBI Taxonomy" id="2777537"/>
    <lineage>
        <taxon>Bacteria</taxon>
        <taxon>Pseudomonadati</taxon>
        <taxon>Pseudomonadota</taxon>
        <taxon>Betaproteobacteria</taxon>
        <taxon>Burkholderiales</taxon>
        <taxon>Burkholderiaceae</taxon>
        <taxon>Paraburkholderia</taxon>
    </lineage>
</organism>
<evidence type="ECO:0000313" key="2">
    <source>
        <dbReference type="EMBL" id="CAG4916339.1"/>
    </source>
</evidence>
<dbReference type="AlphaFoldDB" id="A0A9N8S168"/>
<reference evidence="2" key="1">
    <citation type="submission" date="2021-04" db="EMBL/GenBank/DDBJ databases">
        <authorList>
            <person name="Vanwijnsberghe S."/>
        </authorList>
    </citation>
    <scope>NUCLEOTIDE SEQUENCE</scope>
    <source>
        <strain evidence="2">LMG 31841</strain>
    </source>
</reference>
<dbReference type="Pfam" id="PF04964">
    <property type="entry name" value="Flp_Fap"/>
    <property type="match status" value="1"/>
</dbReference>
<sequence length="65" mass="6734">MKSTIQQFLRDEEGAAAIEYGLLAGLISVMIIAGATAMGTSLSNIFNTLKTALNTVDTNSGKAAQ</sequence>
<proteinExistence type="predicted"/>
<accession>A0A9N8S168</accession>
<feature type="transmembrane region" description="Helical" evidence="1">
    <location>
        <begin position="20"/>
        <end position="40"/>
    </location>
</feature>
<dbReference type="Proteomes" id="UP000789704">
    <property type="component" value="Unassembled WGS sequence"/>
</dbReference>
<keyword evidence="1" id="KW-0472">Membrane</keyword>
<keyword evidence="1" id="KW-0812">Transmembrane</keyword>
<dbReference type="RefSeq" id="WP_228881925.1">
    <property type="nucleotide sequence ID" value="NZ_CAJQZC010000010.1"/>
</dbReference>
<evidence type="ECO:0000313" key="3">
    <source>
        <dbReference type="Proteomes" id="UP000789704"/>
    </source>
</evidence>
<name>A0A9N8S168_9BURK</name>
<dbReference type="InterPro" id="IPR007047">
    <property type="entry name" value="Flp_Fap"/>
</dbReference>
<comment type="caution">
    <text evidence="2">The sequence shown here is derived from an EMBL/GenBank/DDBJ whole genome shotgun (WGS) entry which is preliminary data.</text>
</comment>
<evidence type="ECO:0008006" key="4">
    <source>
        <dbReference type="Google" id="ProtNLM"/>
    </source>
</evidence>
<protein>
    <recommendedName>
        <fullName evidence="4">Flp family type IVb pilin</fullName>
    </recommendedName>
</protein>
<evidence type="ECO:0000256" key="1">
    <source>
        <dbReference type="SAM" id="Phobius"/>
    </source>
</evidence>